<dbReference type="Proteomes" id="UP000267049">
    <property type="component" value="Unassembled WGS sequence"/>
</dbReference>
<feature type="chain" id="PRO_5018113126" description="Dirigent protein" evidence="1">
    <location>
        <begin position="28"/>
        <end position="165"/>
    </location>
</feature>
<reference evidence="2 3" key="1">
    <citation type="submission" date="2018-11" db="EMBL/GenBank/DDBJ databases">
        <title>Lysobacter cryohumiis sp. nov., isolated from soil in the Tianshan Mountains, Xinjiang, China.</title>
        <authorList>
            <person name="Luo Y."/>
            <person name="Sheng H."/>
        </authorList>
    </citation>
    <scope>NUCLEOTIDE SEQUENCE [LARGE SCALE GENOMIC DNA]</scope>
    <source>
        <strain evidence="2 3">ZS60</strain>
    </source>
</reference>
<comment type="caution">
    <text evidence="2">The sequence shown here is derived from an EMBL/GenBank/DDBJ whole genome shotgun (WGS) entry which is preliminary data.</text>
</comment>
<sequence>MMSMKTPALLLLACATFALLAAGNADARGCKPFHVKVIDTPAPQGCPTFFCTSGLIEGNHGLRGTIDATFDSYAASPSTTPEPGRTNSFSSVSVITTARGTLTARETLIASTQALDPKRRMFAGFAEFTGGTGAYAGATGYFQFGGRQHGGVNVTDTMVGQICLP</sequence>
<name>A0A3M8SS38_9GAMM</name>
<evidence type="ECO:0000313" key="3">
    <source>
        <dbReference type="Proteomes" id="UP000267049"/>
    </source>
</evidence>
<accession>A0A3M8SS38</accession>
<dbReference type="EMBL" id="RIBS01000003">
    <property type="protein sequence ID" value="RNF84137.1"/>
    <property type="molecule type" value="Genomic_DNA"/>
</dbReference>
<protein>
    <recommendedName>
        <fullName evidence="4">Dirigent protein</fullName>
    </recommendedName>
</protein>
<evidence type="ECO:0000313" key="2">
    <source>
        <dbReference type="EMBL" id="RNF84137.1"/>
    </source>
</evidence>
<evidence type="ECO:0008006" key="4">
    <source>
        <dbReference type="Google" id="ProtNLM"/>
    </source>
</evidence>
<feature type="signal peptide" evidence="1">
    <location>
        <begin position="1"/>
        <end position="27"/>
    </location>
</feature>
<dbReference type="AlphaFoldDB" id="A0A3M8SS38"/>
<keyword evidence="1" id="KW-0732">Signal</keyword>
<proteinExistence type="predicted"/>
<keyword evidence="3" id="KW-1185">Reference proteome</keyword>
<evidence type="ECO:0000256" key="1">
    <source>
        <dbReference type="SAM" id="SignalP"/>
    </source>
</evidence>
<organism evidence="2 3">
    <name type="scientific">Montanilutibacter psychrotolerans</name>
    <dbReference type="NCBI Taxonomy" id="1327343"/>
    <lineage>
        <taxon>Bacteria</taxon>
        <taxon>Pseudomonadati</taxon>
        <taxon>Pseudomonadota</taxon>
        <taxon>Gammaproteobacteria</taxon>
        <taxon>Lysobacterales</taxon>
        <taxon>Lysobacteraceae</taxon>
        <taxon>Montanilutibacter</taxon>
    </lineage>
</organism>
<gene>
    <name evidence="2" type="ORF">EER27_06940</name>
</gene>